<evidence type="ECO:0000313" key="6">
    <source>
        <dbReference type="Proteomes" id="UP000321513"/>
    </source>
</evidence>
<reference evidence="5 6" key="1">
    <citation type="submission" date="2019-07" db="EMBL/GenBank/DDBJ databases">
        <title>Whole genome shotgun sequence of Segetibacter aerophilus NBRC 106135.</title>
        <authorList>
            <person name="Hosoyama A."/>
            <person name="Uohara A."/>
            <person name="Ohji S."/>
            <person name="Ichikawa N."/>
        </authorList>
    </citation>
    <scope>NUCLEOTIDE SEQUENCE [LARGE SCALE GENOMIC DNA]</scope>
    <source>
        <strain evidence="5 6">NBRC 106135</strain>
    </source>
</reference>
<protein>
    <submittedName>
        <fullName evidence="5">Peptidase M16</fullName>
    </submittedName>
</protein>
<comment type="caution">
    <text evidence="5">The sequence shown here is derived from an EMBL/GenBank/DDBJ whole genome shotgun (WGS) entry which is preliminary data.</text>
</comment>
<evidence type="ECO:0000256" key="2">
    <source>
        <dbReference type="SAM" id="Phobius"/>
    </source>
</evidence>
<dbReference type="Proteomes" id="UP000321513">
    <property type="component" value="Unassembled WGS sequence"/>
</dbReference>
<dbReference type="Pfam" id="PF05193">
    <property type="entry name" value="Peptidase_M16_C"/>
    <property type="match status" value="2"/>
</dbReference>
<feature type="transmembrane region" description="Helical" evidence="2">
    <location>
        <begin position="43"/>
        <end position="60"/>
    </location>
</feature>
<keyword evidence="2" id="KW-1133">Transmembrane helix</keyword>
<comment type="similarity">
    <text evidence="1">Belongs to the peptidase M16 family.</text>
</comment>
<dbReference type="Pfam" id="PF00675">
    <property type="entry name" value="Peptidase_M16"/>
    <property type="match status" value="2"/>
</dbReference>
<keyword evidence="2" id="KW-0472">Membrane</keyword>
<evidence type="ECO:0000256" key="1">
    <source>
        <dbReference type="ARBA" id="ARBA00007261"/>
    </source>
</evidence>
<dbReference type="InterPro" id="IPR007863">
    <property type="entry name" value="Peptidase_M16_C"/>
</dbReference>
<accession>A0A512B7R5</accession>
<dbReference type="Gene3D" id="3.30.830.10">
    <property type="entry name" value="Metalloenzyme, LuxS/M16 peptidase-like"/>
    <property type="match status" value="4"/>
</dbReference>
<keyword evidence="6" id="KW-1185">Reference proteome</keyword>
<dbReference type="PANTHER" id="PTHR11851">
    <property type="entry name" value="METALLOPROTEASE"/>
    <property type="match status" value="1"/>
</dbReference>
<dbReference type="InterPro" id="IPR050361">
    <property type="entry name" value="MPP/UQCRC_Complex"/>
</dbReference>
<feature type="domain" description="Peptidase M16 N-terminal" evidence="3">
    <location>
        <begin position="561"/>
        <end position="683"/>
    </location>
</feature>
<dbReference type="EMBL" id="BJYT01000001">
    <property type="protein sequence ID" value="GEO07959.1"/>
    <property type="molecule type" value="Genomic_DNA"/>
</dbReference>
<feature type="domain" description="Peptidase M16 N-terminal" evidence="3">
    <location>
        <begin position="89"/>
        <end position="207"/>
    </location>
</feature>
<dbReference type="PANTHER" id="PTHR11851:SF49">
    <property type="entry name" value="MITOCHONDRIAL-PROCESSING PEPTIDASE SUBUNIT ALPHA"/>
    <property type="match status" value="1"/>
</dbReference>
<dbReference type="SUPFAM" id="SSF63411">
    <property type="entry name" value="LuxS/MPP-like metallohydrolase"/>
    <property type="match status" value="4"/>
</dbReference>
<dbReference type="InterPro" id="IPR011249">
    <property type="entry name" value="Metalloenz_LuxS/M16"/>
</dbReference>
<dbReference type="GO" id="GO:0046872">
    <property type="term" value="F:metal ion binding"/>
    <property type="evidence" value="ECO:0007669"/>
    <property type="project" value="InterPro"/>
</dbReference>
<feature type="domain" description="Peptidase M16 C-terminal" evidence="4">
    <location>
        <begin position="712"/>
        <end position="887"/>
    </location>
</feature>
<evidence type="ECO:0000313" key="5">
    <source>
        <dbReference type="EMBL" id="GEO07959.1"/>
    </source>
</evidence>
<evidence type="ECO:0000259" key="4">
    <source>
        <dbReference type="Pfam" id="PF05193"/>
    </source>
</evidence>
<dbReference type="InterPro" id="IPR011765">
    <property type="entry name" value="Pept_M16_N"/>
</dbReference>
<feature type="domain" description="Peptidase M16 C-terminal" evidence="4">
    <location>
        <begin position="247"/>
        <end position="421"/>
    </location>
</feature>
<evidence type="ECO:0000259" key="3">
    <source>
        <dbReference type="Pfam" id="PF00675"/>
    </source>
</evidence>
<proteinExistence type="inferred from homology"/>
<keyword evidence="2" id="KW-0812">Transmembrane</keyword>
<organism evidence="5 6">
    <name type="scientific">Segetibacter aerophilus</name>
    <dbReference type="NCBI Taxonomy" id="670293"/>
    <lineage>
        <taxon>Bacteria</taxon>
        <taxon>Pseudomonadati</taxon>
        <taxon>Bacteroidota</taxon>
        <taxon>Chitinophagia</taxon>
        <taxon>Chitinophagales</taxon>
        <taxon>Chitinophagaceae</taxon>
        <taxon>Segetibacter</taxon>
    </lineage>
</organism>
<dbReference type="AlphaFoldDB" id="A0A512B7R5"/>
<name>A0A512B7R5_9BACT</name>
<sequence>MPGDSAKKNLILGENIDEKVFSKSYLIDCELFFNKNVYMRKPLILLSIVAFCPAILFAQAKLVEKVTKKGDEIVIPYEKYVLPNGLTLVVHEDHSDPVVHVDVTYHVGSAREEIGKSGFAHFFEHMMFQGSDNVADEQHFKLITESGGTLNGSTNRDRTNYYETVPSNQLEKMLWLEADRMGFLLDAVTQKKFEVQRSTVKNERGQNYDNRPYGLAGEVTSKTLYPYGHPYSWMTIGYIEDLNRSNVNDLKNFFLRWYGPNNATLTIGGDVAAKDVVKMVEKYFGPIPAGPKVTPTKLDPVKIAKDRYTSYIDNYARTPLLQMTFVSVPNFHPDGPALDCLAEILGQGRNSILYKNMVKTQLARQASSFNQQTELTGEFSIRVIPFPGKSLADMEKVVRQSIAEFETRGITDDDLEKFKNSVEAQLINSLASVNGKVNQLAAYQTFTGTPNKIGKELEMYRKVTKADVMRVYNQYIKGKGAVILSVLPKGQENMRAAADNYTVDTTGYKKPDYGYAGLKYSKPKDNFNRKAVPPSGPNPVVNVPPYWKKTLANNVQVIGAENNEIPVVTLRIALKGGRLAEATDLTKAGLANLFTGMMEEDTKNFTSEQMSIELDKLGSSIDISTSDDATIFSVQSLKKNLAKTLQLLEERMLRPLFNEDDFNRNKNQLTESIRNAKSQPALIASQVYNKINFGPSSLWSYPVQGTMETVKNITLDDVKNYYSNYISSADARVVIVGDIKENEILPQLAFLNKLPNKPVTLPTVPAKGIDVAKTKVYLVDVPNAAQTEFRVGYVTATPYDATGEYYRSYLTNYPLGGGFNSRLNLNLREDKGWTYGARSGFDATKYTGTFSFSSGIRANATDSALSEVMRELKEYATTGVKPEEISFMVNSIGQSDARNYETGFQKATFISRILEYNLPADFVKQQSEIRKTITKNDMDAIIKKYLNPDKMNIVLVGDKKTILPGIQKLGYEVVELDSDGNASRQL</sequence>
<gene>
    <name evidence="5" type="ORF">SAE01_04550</name>
</gene>